<evidence type="ECO:0000256" key="4">
    <source>
        <dbReference type="ARBA" id="ARBA00031775"/>
    </source>
</evidence>
<protein>
    <recommendedName>
        <fullName evidence="3">Atypical kinase COQ8A, mitochondrial</fullName>
    </recommendedName>
    <alternativeName>
        <fullName evidence="5">Chaperone activity of bc1 complex-like</fullName>
    </alternativeName>
    <alternativeName>
        <fullName evidence="6">Coenzyme Q protein 8A</fullName>
    </alternativeName>
    <alternativeName>
        <fullName evidence="4">aarF domain-containing protein kinase 3</fullName>
    </alternativeName>
</protein>
<evidence type="ECO:0000256" key="7">
    <source>
        <dbReference type="ARBA" id="ARBA00058956"/>
    </source>
</evidence>
<reference evidence="9" key="2">
    <citation type="submission" date="2025-09" db="UniProtKB">
        <authorList>
            <consortium name="Ensembl"/>
        </authorList>
    </citation>
    <scope>IDENTIFICATION</scope>
</reference>
<sequence>DWLTQGARKVMQVRGQLSSLGGALTALPHFHGEWLTQGWGMESKALPFLSLSDKARERKVPATRLSRLATFGGLAVTIGIGAVMEAAKKSFRPELEGLLSEANAERIVRTLCKVRGAALKLGQMLSIQDDALINPALQRIFERVRHSADFMPTKQMVKVLSSELGPGWREHLAWFEERPFAAASIGQVHLARLRDGRDVAMKIQYPGIAHSIESDIENLLSLLSMSNALPEGLFPEHVIEVLSRELALECDYEREAASARRFQ</sequence>
<keyword evidence="10" id="KW-1185">Reference proteome</keyword>
<evidence type="ECO:0000256" key="2">
    <source>
        <dbReference type="ARBA" id="ARBA00009670"/>
    </source>
</evidence>
<comment type="similarity">
    <text evidence="2">Belongs to the protein kinase superfamily. ADCK protein kinase family.</text>
</comment>
<comment type="subcellular location">
    <subcellularLocation>
        <location evidence="1">Mitochondrion membrane</location>
        <topology evidence="1">Single-pass membrane protein</topology>
    </subcellularLocation>
</comment>
<evidence type="ECO:0000313" key="10">
    <source>
        <dbReference type="Proteomes" id="UP000694392"/>
    </source>
</evidence>
<organism evidence="9 10">
    <name type="scientific">Sphenodon punctatus</name>
    <name type="common">Tuatara</name>
    <name type="synonym">Hatteria punctata</name>
    <dbReference type="NCBI Taxonomy" id="8508"/>
    <lineage>
        <taxon>Eukaryota</taxon>
        <taxon>Metazoa</taxon>
        <taxon>Chordata</taxon>
        <taxon>Craniata</taxon>
        <taxon>Vertebrata</taxon>
        <taxon>Euteleostomi</taxon>
        <taxon>Lepidosauria</taxon>
        <taxon>Sphenodontia</taxon>
        <taxon>Sphenodontidae</taxon>
        <taxon>Sphenodon</taxon>
    </lineage>
</organism>
<evidence type="ECO:0000256" key="5">
    <source>
        <dbReference type="ARBA" id="ARBA00032726"/>
    </source>
</evidence>
<dbReference type="GO" id="GO:0006744">
    <property type="term" value="P:ubiquinone biosynthetic process"/>
    <property type="evidence" value="ECO:0007669"/>
    <property type="project" value="TreeGrafter"/>
</dbReference>
<name>A0A8D0LD19_SPHPU</name>
<accession>A0A8D0LD19</accession>
<evidence type="ECO:0000256" key="3">
    <source>
        <dbReference type="ARBA" id="ARBA00018535"/>
    </source>
</evidence>
<comment type="function">
    <text evidence="7">Atypical kinase involved in the biosynthesis of coenzyme Q, also named ubiquinone, an essential lipid-soluble electron transporter for aerobic cellular respiration. Its substrate specificity is still unclear: may act as a protein kinase that mediates phosphorylation of COQ3. According to other reports, acts as a small molecule kinase, possibly a lipid kinase that phosphorylates a prenyl lipid in the ubiquinone biosynthesis pathway, as suggested by its ability to bind coenzyme Q lipid intermediates. However, the small molecule kinase activity was not confirmed by another publication. Shows an unusual selectivity for binding ADP over ATP.</text>
</comment>
<dbReference type="PANTHER" id="PTHR43851">
    <property type="match status" value="1"/>
</dbReference>
<dbReference type="InterPro" id="IPR051409">
    <property type="entry name" value="Atypical_kinase_ADCK"/>
</dbReference>
<dbReference type="PANTHER" id="PTHR43851:SF1">
    <property type="entry name" value="ATYPICAL KINASE COQ8A, MITOCHONDRIAL"/>
    <property type="match status" value="1"/>
</dbReference>
<dbReference type="AlphaFoldDB" id="A0A8D0LD19"/>
<reference evidence="9" key="1">
    <citation type="submission" date="2025-08" db="UniProtKB">
        <authorList>
            <consortium name="Ensembl"/>
        </authorList>
    </citation>
    <scope>IDENTIFICATION</scope>
</reference>
<dbReference type="Proteomes" id="UP000694392">
    <property type="component" value="Unplaced"/>
</dbReference>
<dbReference type="InterPro" id="IPR004147">
    <property type="entry name" value="ABC1_dom"/>
</dbReference>
<proteinExistence type="inferred from homology"/>
<dbReference type="SUPFAM" id="SSF56112">
    <property type="entry name" value="Protein kinase-like (PK-like)"/>
    <property type="match status" value="1"/>
</dbReference>
<dbReference type="Pfam" id="PF03109">
    <property type="entry name" value="ABC1"/>
    <property type="match status" value="1"/>
</dbReference>
<evidence type="ECO:0000256" key="1">
    <source>
        <dbReference type="ARBA" id="ARBA00004304"/>
    </source>
</evidence>
<dbReference type="OMA" id="FRHHALA"/>
<dbReference type="GeneTree" id="ENSGT00940000156810"/>
<evidence type="ECO:0000259" key="8">
    <source>
        <dbReference type="Pfam" id="PF03109"/>
    </source>
</evidence>
<feature type="domain" description="ABC1 atypical kinase-like" evidence="8">
    <location>
        <begin position="144"/>
        <end position="263"/>
    </location>
</feature>
<evidence type="ECO:0000313" key="9">
    <source>
        <dbReference type="Ensembl" id="ENSSPUP00000024891.1"/>
    </source>
</evidence>
<dbReference type="InterPro" id="IPR011009">
    <property type="entry name" value="Kinase-like_dom_sf"/>
</dbReference>
<dbReference type="Ensembl" id="ENSSPUT00000026572.1">
    <property type="protein sequence ID" value="ENSSPUP00000024891.1"/>
    <property type="gene ID" value="ENSSPUG00000019085.1"/>
</dbReference>
<dbReference type="GO" id="GO:0031966">
    <property type="term" value="C:mitochondrial membrane"/>
    <property type="evidence" value="ECO:0007669"/>
    <property type="project" value="UniProtKB-SubCell"/>
</dbReference>
<evidence type="ECO:0000256" key="6">
    <source>
        <dbReference type="ARBA" id="ARBA00033204"/>
    </source>
</evidence>